<keyword evidence="7" id="KW-0411">Iron-sulfur</keyword>
<dbReference type="InterPro" id="IPR011538">
    <property type="entry name" value="Nuo51_FMN-bd"/>
</dbReference>
<feature type="domain" description="4Fe-4S ferredoxin-type" evidence="8">
    <location>
        <begin position="284"/>
        <end position="316"/>
    </location>
</feature>
<dbReference type="InterPro" id="IPR017054">
    <property type="entry name" value="PduS"/>
</dbReference>
<dbReference type="SUPFAM" id="SSF46548">
    <property type="entry name" value="alpha-helical ferredoxin"/>
    <property type="match status" value="1"/>
</dbReference>
<dbReference type="Gene3D" id="3.40.50.11540">
    <property type="entry name" value="NADH-ubiquinone oxidoreductase 51kDa subunit"/>
    <property type="match status" value="1"/>
</dbReference>
<dbReference type="PANTHER" id="PTHR43034:SF2">
    <property type="entry name" value="ION-TRANSLOCATING OXIDOREDUCTASE COMPLEX SUBUNIT C"/>
    <property type="match status" value="1"/>
</dbReference>
<organism evidence="9">
    <name type="scientific">hydrothermal vent metagenome</name>
    <dbReference type="NCBI Taxonomy" id="652676"/>
    <lineage>
        <taxon>unclassified sequences</taxon>
        <taxon>metagenomes</taxon>
        <taxon>ecological metagenomes</taxon>
    </lineage>
</organism>
<dbReference type="Pfam" id="PF13534">
    <property type="entry name" value="Fer4_17"/>
    <property type="match status" value="1"/>
</dbReference>
<keyword evidence="4" id="KW-0677">Repeat</keyword>
<keyword evidence="3" id="KW-0479">Metal-binding</keyword>
<dbReference type="GO" id="GO:0009055">
    <property type="term" value="F:electron transfer activity"/>
    <property type="evidence" value="ECO:0007669"/>
    <property type="project" value="InterPro"/>
</dbReference>
<dbReference type="AlphaFoldDB" id="A0A3B1DCP8"/>
<evidence type="ECO:0000256" key="1">
    <source>
        <dbReference type="ARBA" id="ARBA00022448"/>
    </source>
</evidence>
<dbReference type="PANTHER" id="PTHR43034">
    <property type="entry name" value="ION-TRANSLOCATING OXIDOREDUCTASE COMPLEX SUBUNIT C"/>
    <property type="match status" value="1"/>
</dbReference>
<evidence type="ECO:0000256" key="5">
    <source>
        <dbReference type="ARBA" id="ARBA00022982"/>
    </source>
</evidence>
<proteinExistence type="predicted"/>
<dbReference type="Pfam" id="PF13375">
    <property type="entry name" value="RnfC_N"/>
    <property type="match status" value="1"/>
</dbReference>
<dbReference type="Pfam" id="PF01512">
    <property type="entry name" value="Complex1_51K"/>
    <property type="match status" value="1"/>
</dbReference>
<dbReference type="Pfam" id="PF10531">
    <property type="entry name" value="SLBB"/>
    <property type="match status" value="1"/>
</dbReference>
<keyword evidence="6" id="KW-0408">Iron</keyword>
<dbReference type="InterPro" id="IPR026902">
    <property type="entry name" value="RnfC_N"/>
</dbReference>
<name>A0A3B1DCP8_9ZZZZ</name>
<sequence>MDLRQKIFNAGVVGAGGAGFPTHVKAGAKVEYMIANGAECEPLIHKDVELMTNYAEEIVSGMKLMMEQVSAKKGFFGIKKKNKTAIEKISEQIKNENIDLIFLEDYYPAGDEYELVYTATGRLIPPKGIPLNVGCVVNNVESLYNIYLASKEESLINKFVTVTGAVKEPKSFWAPIGTSFKELIDHASGTTISDYGMFVSGLMMGQMTFDTDEVVTKTTGGLIVLPKDHYLINRNSRTPDDMNRIGKSACDQCSYCTELCPRYLLGYDVQPHKVMRSLVFSKSDENYWNQYADLCCECGLCTLYACPEDLYPREACQQSKTEMRVQNFSFEQVKPVKVHPIKDGRKVPLKQLRKKLNVVQYEKPTPFTKDSPTPGTVKIMLKQHAGISAVATVDVGEMVSKGQQIGRINEGDLGANIHSSIEGVVKEVSSEFVIINN</sequence>
<dbReference type="EMBL" id="UOGD01000338">
    <property type="protein sequence ID" value="VAX26437.1"/>
    <property type="molecule type" value="Genomic_DNA"/>
</dbReference>
<dbReference type="GO" id="GO:0046872">
    <property type="term" value="F:metal ion binding"/>
    <property type="evidence" value="ECO:0007669"/>
    <property type="project" value="UniProtKB-KW"/>
</dbReference>
<keyword evidence="2" id="KW-0004">4Fe-4S</keyword>
<reference evidence="9" key="1">
    <citation type="submission" date="2018-06" db="EMBL/GenBank/DDBJ databases">
        <authorList>
            <person name="Zhirakovskaya E."/>
        </authorList>
    </citation>
    <scope>NUCLEOTIDE SEQUENCE</scope>
</reference>
<evidence type="ECO:0000256" key="2">
    <source>
        <dbReference type="ARBA" id="ARBA00022485"/>
    </source>
</evidence>
<dbReference type="SUPFAM" id="SSF142019">
    <property type="entry name" value="Nqo1 FMN-binding domain-like"/>
    <property type="match status" value="1"/>
</dbReference>
<evidence type="ECO:0000256" key="3">
    <source>
        <dbReference type="ARBA" id="ARBA00022723"/>
    </source>
</evidence>
<evidence type="ECO:0000313" key="9">
    <source>
        <dbReference type="EMBL" id="VAX26437.1"/>
    </source>
</evidence>
<dbReference type="GO" id="GO:0016020">
    <property type="term" value="C:membrane"/>
    <property type="evidence" value="ECO:0007669"/>
    <property type="project" value="InterPro"/>
</dbReference>
<evidence type="ECO:0000256" key="6">
    <source>
        <dbReference type="ARBA" id="ARBA00023004"/>
    </source>
</evidence>
<dbReference type="GO" id="GO:0051539">
    <property type="term" value="F:4 iron, 4 sulfur cluster binding"/>
    <property type="evidence" value="ECO:0007669"/>
    <property type="project" value="UniProtKB-KW"/>
</dbReference>
<keyword evidence="5" id="KW-0249">Electron transport</keyword>
<accession>A0A3B1DCP8</accession>
<dbReference type="InterPro" id="IPR017896">
    <property type="entry name" value="4Fe4S_Fe-S-bd"/>
</dbReference>
<gene>
    <name evidence="9" type="ORF">MNBD_IGNAVI01-84</name>
</gene>
<evidence type="ECO:0000256" key="7">
    <source>
        <dbReference type="ARBA" id="ARBA00023014"/>
    </source>
</evidence>
<dbReference type="SUPFAM" id="SSF142984">
    <property type="entry name" value="Nqo1 middle domain-like"/>
    <property type="match status" value="1"/>
</dbReference>
<dbReference type="PIRSF" id="PIRSF036408">
    <property type="entry name" value="PduS_prd"/>
    <property type="match status" value="1"/>
</dbReference>
<dbReference type="InterPro" id="IPR037225">
    <property type="entry name" value="Nuo51_FMN-bd_sf"/>
</dbReference>
<dbReference type="InterPro" id="IPR010208">
    <property type="entry name" value="Ion_transpt_RnfC/RsxC"/>
</dbReference>
<evidence type="ECO:0000256" key="4">
    <source>
        <dbReference type="ARBA" id="ARBA00022737"/>
    </source>
</evidence>
<keyword evidence="1" id="KW-0813">Transport</keyword>
<dbReference type="PROSITE" id="PS51379">
    <property type="entry name" value="4FE4S_FER_2"/>
    <property type="match status" value="1"/>
</dbReference>
<dbReference type="InterPro" id="IPR019554">
    <property type="entry name" value="Soluble_ligand-bd"/>
</dbReference>
<evidence type="ECO:0000259" key="8">
    <source>
        <dbReference type="PROSITE" id="PS51379"/>
    </source>
</evidence>
<protein>
    <submittedName>
        <fullName evidence="9">Cob(III)alamin reductase @ Cob(II)alamin reductase</fullName>
    </submittedName>
</protein>